<reference evidence="1 2" key="1">
    <citation type="journal article" date="2014" name="Nat. Commun.">
        <title>Multiple recent horizontal transfers of a large genomic region in cheese making fungi.</title>
        <authorList>
            <person name="Cheeseman K."/>
            <person name="Ropars J."/>
            <person name="Renault P."/>
            <person name="Dupont J."/>
            <person name="Gouzy J."/>
            <person name="Branca A."/>
            <person name="Abraham A.L."/>
            <person name="Ceppi M."/>
            <person name="Conseiller E."/>
            <person name="Debuchy R."/>
            <person name="Malagnac F."/>
            <person name="Goarin A."/>
            <person name="Silar P."/>
            <person name="Lacoste S."/>
            <person name="Sallet E."/>
            <person name="Bensimon A."/>
            <person name="Giraud T."/>
            <person name="Brygoo Y."/>
        </authorList>
    </citation>
    <scope>NUCLEOTIDE SEQUENCE [LARGE SCALE GENOMIC DNA]</scope>
    <source>
        <strain evidence="2">FM 013</strain>
    </source>
</reference>
<name>A0A0G4NXM8_PENC3</name>
<gene>
    <name evidence="1" type="ORF">PCAMFM013_S002g000703</name>
</gene>
<sequence length="88" mass="9736">MNLVSKLFTLIVADLNLREPKPSVDPPPAAIIDSPLQNDPRHIWKFSMYGVLTNENFTICALSVTIQNPGYNFGPEDGALIKTRSSHV</sequence>
<accession>A0A0G4NXM8</accession>
<protein>
    <submittedName>
        <fullName evidence="1">Str. FM013</fullName>
    </submittedName>
</protein>
<evidence type="ECO:0000313" key="1">
    <source>
        <dbReference type="EMBL" id="CRL18833.1"/>
    </source>
</evidence>
<evidence type="ECO:0000313" key="2">
    <source>
        <dbReference type="Proteomes" id="UP000053732"/>
    </source>
</evidence>
<proteinExistence type="predicted"/>
<keyword evidence="2" id="KW-1185">Reference proteome</keyword>
<organism evidence="1 2">
    <name type="scientific">Penicillium camemberti (strain FM 013)</name>
    <dbReference type="NCBI Taxonomy" id="1429867"/>
    <lineage>
        <taxon>Eukaryota</taxon>
        <taxon>Fungi</taxon>
        <taxon>Dikarya</taxon>
        <taxon>Ascomycota</taxon>
        <taxon>Pezizomycotina</taxon>
        <taxon>Eurotiomycetes</taxon>
        <taxon>Eurotiomycetidae</taxon>
        <taxon>Eurotiales</taxon>
        <taxon>Aspergillaceae</taxon>
        <taxon>Penicillium</taxon>
    </lineage>
</organism>
<dbReference type="AlphaFoldDB" id="A0A0G4NXM8"/>
<dbReference type="EMBL" id="HG793135">
    <property type="protein sequence ID" value="CRL18833.1"/>
    <property type="molecule type" value="Genomic_DNA"/>
</dbReference>
<dbReference type="Proteomes" id="UP000053732">
    <property type="component" value="Unassembled WGS sequence"/>
</dbReference>